<dbReference type="GO" id="GO:0006357">
    <property type="term" value="P:regulation of transcription by RNA polymerase II"/>
    <property type="evidence" value="ECO:0007669"/>
    <property type="project" value="TreeGrafter"/>
</dbReference>
<evidence type="ECO:0000256" key="4">
    <source>
        <dbReference type="ARBA" id="ARBA00022771"/>
    </source>
</evidence>
<accession>A0A7R8WAB2</accession>
<dbReference type="GO" id="GO:0000978">
    <property type="term" value="F:RNA polymerase II cis-regulatory region sequence-specific DNA binding"/>
    <property type="evidence" value="ECO:0007669"/>
    <property type="project" value="TreeGrafter"/>
</dbReference>
<evidence type="ECO:0000256" key="2">
    <source>
        <dbReference type="ARBA" id="ARBA00022723"/>
    </source>
</evidence>
<protein>
    <submittedName>
        <fullName evidence="8">Uncharacterized protein</fullName>
    </submittedName>
</protein>
<evidence type="ECO:0000256" key="5">
    <source>
        <dbReference type="ARBA" id="ARBA00022833"/>
    </source>
</evidence>
<dbReference type="GO" id="GO:0003700">
    <property type="term" value="F:DNA-binding transcription factor activity"/>
    <property type="evidence" value="ECO:0007669"/>
    <property type="project" value="TreeGrafter"/>
</dbReference>
<dbReference type="PROSITE" id="PS50157">
    <property type="entry name" value="ZINC_FINGER_C2H2_2"/>
    <property type="match status" value="7"/>
</dbReference>
<evidence type="ECO:0000256" key="6">
    <source>
        <dbReference type="ARBA" id="ARBA00023242"/>
    </source>
</evidence>
<dbReference type="SUPFAM" id="SSF57667">
    <property type="entry name" value="beta-beta-alpha zinc fingers"/>
    <property type="match status" value="4"/>
</dbReference>
<dbReference type="PANTHER" id="PTHR24390:SF79">
    <property type="entry name" value="ASPARAGINE-RICH ZINC FINGER PROTEIN AZF1"/>
    <property type="match status" value="1"/>
</dbReference>
<dbReference type="PROSITE" id="PS00028">
    <property type="entry name" value="ZINC_FINGER_C2H2_1"/>
    <property type="match status" value="7"/>
</dbReference>
<dbReference type="PANTHER" id="PTHR24390">
    <property type="entry name" value="ZINC FINGER PROTEIN"/>
    <property type="match status" value="1"/>
</dbReference>
<name>A0A7R8WAB2_9CRUS</name>
<feature type="region of interest" description="Disordered" evidence="7">
    <location>
        <begin position="113"/>
        <end position="152"/>
    </location>
</feature>
<keyword evidence="5" id="KW-0862">Zinc</keyword>
<evidence type="ECO:0000313" key="8">
    <source>
        <dbReference type="EMBL" id="CAD7226692.1"/>
    </source>
</evidence>
<dbReference type="Pfam" id="PF00096">
    <property type="entry name" value="zf-C2H2"/>
    <property type="match status" value="3"/>
</dbReference>
<dbReference type="Gene3D" id="3.30.160.60">
    <property type="entry name" value="Classic Zinc Finger"/>
    <property type="match status" value="6"/>
</dbReference>
<sequence length="435" mass="49138">MAATEKPLWYQYCVEFFTREIEALRTEFGSQCAEKALKTLLLALDKTEGALIKIEPIEEPFRSGDFNEDNSGAEEESETKPFQLLSLELTVDDSNSSFFDHSSDVPKDLIRKNLSESSGDDSGHDEDRSGKKSRSGRATKGKSIKKGLDNNNRRHPCKDCEADFPAKSSLYQHRLLKHRTSTKCPKCPRLIPAKNLSKHLEKHEIEPKSSCVECGGNFETKVALKRHITRNHRPENWITCDVCGKSIFKYLIDKHMMTHKANEGDQYPCTQCGKVYNTELRLYTHVAGIHKPAGLICTICGKGFRFKAKLREHEATHTGEVLFRCSMCNKGFSKRSQFLLHQRRHNDDRRFVCPHCSKAFFKSGQLKEHLHTHSGARPYACSFCGLTYSARGSVYTHIRIKHKNESQNVAGVPLALGPSSICLNPSQKNHGIALV</sequence>
<dbReference type="GO" id="GO:0008270">
    <property type="term" value="F:zinc ion binding"/>
    <property type="evidence" value="ECO:0007669"/>
    <property type="project" value="UniProtKB-KW"/>
</dbReference>
<comment type="subcellular location">
    <subcellularLocation>
        <location evidence="1">Nucleus</location>
    </subcellularLocation>
</comment>
<feature type="compositionally biased region" description="Basic residues" evidence="7">
    <location>
        <begin position="131"/>
        <end position="145"/>
    </location>
</feature>
<dbReference type="EMBL" id="OB660897">
    <property type="protein sequence ID" value="CAD7226692.1"/>
    <property type="molecule type" value="Genomic_DNA"/>
</dbReference>
<keyword evidence="4" id="KW-0863">Zinc-finger</keyword>
<dbReference type="InterPro" id="IPR013087">
    <property type="entry name" value="Znf_C2H2_type"/>
</dbReference>
<dbReference type="FunFam" id="3.30.160.60:FF:001818">
    <property type="entry name" value="GDNF-inducible zinc finger protein 1 isoform X1"/>
    <property type="match status" value="1"/>
</dbReference>
<keyword evidence="2" id="KW-0479">Metal-binding</keyword>
<gene>
    <name evidence="8" type="ORF">CTOB1V02_LOCUS4608</name>
</gene>
<dbReference type="InterPro" id="IPR036236">
    <property type="entry name" value="Znf_C2H2_sf"/>
</dbReference>
<evidence type="ECO:0000256" key="7">
    <source>
        <dbReference type="SAM" id="MobiDB-lite"/>
    </source>
</evidence>
<organism evidence="8">
    <name type="scientific">Cyprideis torosa</name>
    <dbReference type="NCBI Taxonomy" id="163714"/>
    <lineage>
        <taxon>Eukaryota</taxon>
        <taxon>Metazoa</taxon>
        <taxon>Ecdysozoa</taxon>
        <taxon>Arthropoda</taxon>
        <taxon>Crustacea</taxon>
        <taxon>Oligostraca</taxon>
        <taxon>Ostracoda</taxon>
        <taxon>Podocopa</taxon>
        <taxon>Podocopida</taxon>
        <taxon>Cytherocopina</taxon>
        <taxon>Cytheroidea</taxon>
        <taxon>Cytherideidae</taxon>
        <taxon>Cyprideis</taxon>
    </lineage>
</organism>
<dbReference type="OrthoDB" id="8117402at2759"/>
<dbReference type="FunFam" id="3.30.160.60:FF:001049">
    <property type="entry name" value="zinc finger protein 319"/>
    <property type="match status" value="1"/>
</dbReference>
<evidence type="ECO:0000256" key="3">
    <source>
        <dbReference type="ARBA" id="ARBA00022737"/>
    </source>
</evidence>
<dbReference type="AlphaFoldDB" id="A0A7R8WAB2"/>
<dbReference type="SMART" id="SM00355">
    <property type="entry name" value="ZnF_C2H2"/>
    <property type="match status" value="9"/>
</dbReference>
<keyword evidence="3" id="KW-0677">Repeat</keyword>
<feature type="compositionally biased region" description="Basic and acidic residues" evidence="7">
    <location>
        <begin position="121"/>
        <end position="130"/>
    </location>
</feature>
<proteinExistence type="predicted"/>
<dbReference type="GO" id="GO:0005634">
    <property type="term" value="C:nucleus"/>
    <property type="evidence" value="ECO:0007669"/>
    <property type="project" value="UniProtKB-SubCell"/>
</dbReference>
<keyword evidence="6" id="KW-0539">Nucleus</keyword>
<reference evidence="8" key="1">
    <citation type="submission" date="2020-11" db="EMBL/GenBank/DDBJ databases">
        <authorList>
            <person name="Tran Van P."/>
        </authorList>
    </citation>
    <scope>NUCLEOTIDE SEQUENCE</scope>
</reference>
<evidence type="ECO:0000256" key="1">
    <source>
        <dbReference type="ARBA" id="ARBA00004123"/>
    </source>
</evidence>